<protein>
    <submittedName>
        <fullName evidence="3">Uncharacterized protein</fullName>
    </submittedName>
</protein>
<accession>A0AAJ0GWT2</accession>
<reference evidence="3" key="1">
    <citation type="journal article" date="2023" name="Mol. Phylogenet. Evol.">
        <title>Genome-scale phylogeny and comparative genomics of the fungal order Sordariales.</title>
        <authorList>
            <person name="Hensen N."/>
            <person name="Bonometti L."/>
            <person name="Westerberg I."/>
            <person name="Brannstrom I.O."/>
            <person name="Guillou S."/>
            <person name="Cros-Aarteil S."/>
            <person name="Calhoun S."/>
            <person name="Haridas S."/>
            <person name="Kuo A."/>
            <person name="Mondo S."/>
            <person name="Pangilinan J."/>
            <person name="Riley R."/>
            <person name="LaButti K."/>
            <person name="Andreopoulos B."/>
            <person name="Lipzen A."/>
            <person name="Chen C."/>
            <person name="Yan M."/>
            <person name="Daum C."/>
            <person name="Ng V."/>
            <person name="Clum A."/>
            <person name="Steindorff A."/>
            <person name="Ohm R.A."/>
            <person name="Martin F."/>
            <person name="Silar P."/>
            <person name="Natvig D.O."/>
            <person name="Lalanne C."/>
            <person name="Gautier V."/>
            <person name="Ament-Velasquez S.L."/>
            <person name="Kruys A."/>
            <person name="Hutchinson M.I."/>
            <person name="Powell A.J."/>
            <person name="Barry K."/>
            <person name="Miller A.N."/>
            <person name="Grigoriev I.V."/>
            <person name="Debuchy R."/>
            <person name="Gladieux P."/>
            <person name="Hiltunen Thoren M."/>
            <person name="Johannesson H."/>
        </authorList>
    </citation>
    <scope>NUCLEOTIDE SEQUENCE</scope>
    <source>
        <strain evidence="3">CBS 333.67</strain>
    </source>
</reference>
<feature type="compositionally biased region" description="Basic and acidic residues" evidence="2">
    <location>
        <begin position="40"/>
        <end position="49"/>
    </location>
</feature>
<reference evidence="3" key="2">
    <citation type="submission" date="2023-06" db="EMBL/GenBank/DDBJ databases">
        <authorList>
            <consortium name="Lawrence Berkeley National Laboratory"/>
            <person name="Mondo S.J."/>
            <person name="Hensen N."/>
            <person name="Bonometti L."/>
            <person name="Westerberg I."/>
            <person name="Brannstrom I.O."/>
            <person name="Guillou S."/>
            <person name="Cros-Aarteil S."/>
            <person name="Calhoun S."/>
            <person name="Haridas S."/>
            <person name="Kuo A."/>
            <person name="Pangilinan J."/>
            <person name="Riley R."/>
            <person name="Labutti K."/>
            <person name="Andreopoulos B."/>
            <person name="Lipzen A."/>
            <person name="Chen C."/>
            <person name="Yanf M."/>
            <person name="Daum C."/>
            <person name="Ng V."/>
            <person name="Clum A."/>
            <person name="Steindorff A."/>
            <person name="Ohm R."/>
            <person name="Martin F."/>
            <person name="Silar P."/>
            <person name="Natvig D."/>
            <person name="Lalanne C."/>
            <person name="Gautier V."/>
            <person name="Ament-Velasquez S.L."/>
            <person name="Kruys A."/>
            <person name="Hutchinson M.I."/>
            <person name="Powell A.J."/>
            <person name="Barry K."/>
            <person name="Miller A.N."/>
            <person name="Grigoriev I.V."/>
            <person name="Debuchy R."/>
            <person name="Gladieux P."/>
            <person name="Thoren M.H."/>
            <person name="Johannesson H."/>
        </authorList>
    </citation>
    <scope>NUCLEOTIDE SEQUENCE</scope>
    <source>
        <strain evidence="3">CBS 333.67</strain>
    </source>
</reference>
<gene>
    <name evidence="3" type="ORF">B0T15DRAFT_493029</name>
</gene>
<keyword evidence="4" id="KW-1185">Reference proteome</keyword>
<feature type="compositionally biased region" description="Polar residues" evidence="2">
    <location>
        <begin position="21"/>
        <end position="39"/>
    </location>
</feature>
<proteinExistence type="predicted"/>
<dbReference type="RefSeq" id="XP_062723334.1">
    <property type="nucleotide sequence ID" value="XM_062866911.1"/>
</dbReference>
<dbReference type="AlphaFoldDB" id="A0AAJ0GWT2"/>
<dbReference type="Proteomes" id="UP001273166">
    <property type="component" value="Unassembled WGS sequence"/>
</dbReference>
<feature type="compositionally biased region" description="Basic and acidic residues" evidence="2">
    <location>
        <begin position="10"/>
        <end position="19"/>
    </location>
</feature>
<evidence type="ECO:0000256" key="2">
    <source>
        <dbReference type="SAM" id="MobiDB-lite"/>
    </source>
</evidence>
<feature type="region of interest" description="Disordered" evidence="2">
    <location>
        <begin position="93"/>
        <end position="131"/>
    </location>
</feature>
<feature type="region of interest" description="Disordered" evidence="2">
    <location>
        <begin position="1"/>
        <end position="49"/>
    </location>
</feature>
<evidence type="ECO:0000313" key="3">
    <source>
        <dbReference type="EMBL" id="KAK3307554.1"/>
    </source>
</evidence>
<comment type="caution">
    <text evidence="3">The sequence shown here is derived from an EMBL/GenBank/DDBJ whole genome shotgun (WGS) entry which is preliminary data.</text>
</comment>
<evidence type="ECO:0000256" key="1">
    <source>
        <dbReference type="SAM" id="Coils"/>
    </source>
</evidence>
<name>A0AAJ0GWT2_9PEZI</name>
<feature type="compositionally biased region" description="Low complexity" evidence="2">
    <location>
        <begin position="97"/>
        <end position="114"/>
    </location>
</feature>
<feature type="coiled-coil region" evidence="1">
    <location>
        <begin position="56"/>
        <end position="90"/>
    </location>
</feature>
<organism evidence="3 4">
    <name type="scientific">Chaetomium strumarium</name>
    <dbReference type="NCBI Taxonomy" id="1170767"/>
    <lineage>
        <taxon>Eukaryota</taxon>
        <taxon>Fungi</taxon>
        <taxon>Dikarya</taxon>
        <taxon>Ascomycota</taxon>
        <taxon>Pezizomycotina</taxon>
        <taxon>Sordariomycetes</taxon>
        <taxon>Sordariomycetidae</taxon>
        <taxon>Sordariales</taxon>
        <taxon>Chaetomiaceae</taxon>
        <taxon>Chaetomium</taxon>
    </lineage>
</organism>
<evidence type="ECO:0000313" key="4">
    <source>
        <dbReference type="Proteomes" id="UP001273166"/>
    </source>
</evidence>
<sequence length="274" mass="30728">MENNTDQTDQDVKLAHEGMNDQVQCSGSPATTTVQATEPNKSEEARDEIAGDLDTMQTLKDEIQEIKESQQRAEAEVQILRATILELKAEVDNARAPSSNSATQPPTTSSSTGSKGKRKGGDDGIADQAAKNRLRLFHKDQRKELEEMAETVELMRAVVKRIVPREDLWDWNQSLLRKSFFGLLTSRTRLRRLQSFMDECNTKHWHCLNCIIAGEDDTAVVPATESEDDEEIDYSIGCWEGCDDCVYLARVDMDGAAGSRYYYARYVFATSESA</sequence>
<dbReference type="EMBL" id="JAUDZG010000003">
    <property type="protein sequence ID" value="KAK3307554.1"/>
    <property type="molecule type" value="Genomic_DNA"/>
</dbReference>
<keyword evidence="1" id="KW-0175">Coiled coil</keyword>
<dbReference type="GeneID" id="87885740"/>